<dbReference type="EMBL" id="CP127526">
    <property type="protein sequence ID" value="XRI74800.1"/>
    <property type="molecule type" value="Genomic_DNA"/>
</dbReference>
<proteinExistence type="predicted"/>
<gene>
    <name evidence="1" type="ORF">HHS34_006270</name>
</gene>
<evidence type="ECO:0000313" key="2">
    <source>
        <dbReference type="Proteomes" id="UP001195965"/>
    </source>
</evidence>
<keyword evidence="2" id="KW-1185">Reference proteome</keyword>
<evidence type="ECO:0000313" key="1">
    <source>
        <dbReference type="EMBL" id="XRI74800.1"/>
    </source>
</evidence>
<organism evidence="1 2">
    <name type="scientific">Acidithiobacillus montserratensis</name>
    <dbReference type="NCBI Taxonomy" id="2729135"/>
    <lineage>
        <taxon>Bacteria</taxon>
        <taxon>Pseudomonadati</taxon>
        <taxon>Pseudomonadota</taxon>
        <taxon>Acidithiobacillia</taxon>
        <taxon>Acidithiobacillales</taxon>
        <taxon>Acidithiobacillaceae</taxon>
        <taxon>Acidithiobacillus</taxon>
    </lineage>
</organism>
<keyword evidence="1" id="KW-0969">Cilium</keyword>
<protein>
    <submittedName>
        <fullName evidence="1">Flagellar protein FliS</fullName>
    </submittedName>
</protein>
<accession>A0ACD5HIY1</accession>
<dbReference type="Proteomes" id="UP001195965">
    <property type="component" value="Chromosome"/>
</dbReference>
<sequence length="140" mass="16566">MPQPSQPYMHYPESSQENTTPLMQLGLEGVEAYLLRIRNALERRDYEAKRVAIERAEHLVQHLLLHLEEQLTKERVIRLDRLYRYLLLKLAYCNMFNDLNALQCCDPVIQDLRLEWSCVYGKTQGSQTHRMIDFNDMLVG</sequence>
<keyword evidence="1" id="KW-0966">Cell projection</keyword>
<keyword evidence="1" id="KW-0282">Flagellum</keyword>
<name>A0ACD5HIY1_9PROT</name>
<reference evidence="1 2" key="1">
    <citation type="journal article" date="2021" name="ISME J.">
        <title>Genomic evolution of the class Acidithiobacillia: deep-branching Proteobacteria living in extreme acidic conditions.</title>
        <authorList>
            <person name="Moya-Beltran A."/>
            <person name="Beard S."/>
            <person name="Rojas-Villalobos C."/>
            <person name="Issotta F."/>
            <person name="Gallardo Y."/>
            <person name="Ulloa R."/>
            <person name="Giaveno A."/>
            <person name="Degli Esposti M."/>
            <person name="Johnson D.B."/>
            <person name="Quatrini R."/>
        </authorList>
    </citation>
    <scope>NUCLEOTIDE SEQUENCE [LARGE SCALE GENOMIC DNA]</scope>
    <source>
        <strain evidence="1 2">GG1-14</strain>
    </source>
</reference>